<dbReference type="Pfam" id="PF04461">
    <property type="entry name" value="YajQ"/>
    <property type="match status" value="1"/>
</dbReference>
<gene>
    <name evidence="4" type="primary">yajQ</name>
    <name evidence="4" type="ORF">NCTC503_01394</name>
</gene>
<dbReference type="SUPFAM" id="SSF89963">
    <property type="entry name" value="YajQ-like"/>
    <property type="match status" value="2"/>
</dbReference>
<dbReference type="GO" id="GO:0005829">
    <property type="term" value="C:cytosol"/>
    <property type="evidence" value="ECO:0007669"/>
    <property type="project" value="TreeGrafter"/>
</dbReference>
<reference evidence="4 5" key="1">
    <citation type="submission" date="2019-05" db="EMBL/GenBank/DDBJ databases">
        <authorList>
            <consortium name="Pathogen Informatics"/>
        </authorList>
    </citation>
    <scope>NUCLEOTIDE SEQUENCE [LARGE SCALE GENOMIC DNA]</scope>
    <source>
        <strain evidence="4 5">NCTC503</strain>
    </source>
</reference>
<comment type="function">
    <text evidence="3">Nucleotide-binding protein.</text>
</comment>
<evidence type="ECO:0000313" key="5">
    <source>
        <dbReference type="Proteomes" id="UP000308489"/>
    </source>
</evidence>
<dbReference type="InterPro" id="IPR036183">
    <property type="entry name" value="YajQ-like_sf"/>
</dbReference>
<dbReference type="NCBIfam" id="NF003819">
    <property type="entry name" value="PRK05412.1"/>
    <property type="match status" value="1"/>
</dbReference>
<dbReference type="InterPro" id="IPR007551">
    <property type="entry name" value="YajQ/Smlt4090-like"/>
</dbReference>
<dbReference type="OrthoDB" id="9801447at2"/>
<evidence type="ECO:0000256" key="3">
    <source>
        <dbReference type="HAMAP-Rule" id="MF_00632"/>
    </source>
</evidence>
<protein>
    <recommendedName>
        <fullName evidence="3">Nucleotide-binding protein NCTC503_01394</fullName>
    </recommendedName>
</protein>
<dbReference type="EMBL" id="LR590481">
    <property type="protein sequence ID" value="VTQ89397.1"/>
    <property type="molecule type" value="Genomic_DNA"/>
</dbReference>
<dbReference type="InterPro" id="IPR035571">
    <property type="entry name" value="UPF0234-like_C"/>
</dbReference>
<proteinExistence type="inferred from homology"/>
<dbReference type="PANTHER" id="PTHR30476:SF0">
    <property type="entry name" value="UPF0234 PROTEIN YAJQ"/>
    <property type="match status" value="1"/>
</dbReference>
<dbReference type="CDD" id="cd11740">
    <property type="entry name" value="YajQ_like"/>
    <property type="match status" value="1"/>
</dbReference>
<dbReference type="KEGG" id="hhw:NCTC503_01394"/>
<dbReference type="HAMAP" id="MF_00632">
    <property type="entry name" value="UPF0234"/>
    <property type="match status" value="1"/>
</dbReference>
<name>A0A4V6KDL3_HATHI</name>
<comment type="similarity">
    <text evidence="2 3">Belongs to the YajQ family.</text>
</comment>
<dbReference type="GO" id="GO:0000166">
    <property type="term" value="F:nucleotide binding"/>
    <property type="evidence" value="ECO:0007669"/>
    <property type="project" value="UniProtKB-UniRule"/>
</dbReference>
<sequence length="163" mass="18449">MATTYSFDIVSEVDLQEVDNAINQAVREITNRYDFKGCTANIERTEEEIKVHGEDEYKLNAMKDILDAKLIKRGLSVKALDYGKIENASMGTLRQVAKIVKGISKDKAKAVVSDIKESKLKVQTQIMDNQIRVQGKDKDSLQQVISMLKGNDYGIDLQFINYR</sequence>
<dbReference type="Gene3D" id="3.30.70.990">
    <property type="entry name" value="YajQ-like, domain 2"/>
    <property type="match status" value="1"/>
</dbReference>
<dbReference type="PANTHER" id="PTHR30476">
    <property type="entry name" value="UPF0234 PROTEIN YAJQ"/>
    <property type="match status" value="1"/>
</dbReference>
<dbReference type="InterPro" id="IPR035570">
    <property type="entry name" value="UPF0234_N"/>
</dbReference>
<keyword evidence="1 3" id="KW-0547">Nucleotide-binding</keyword>
<dbReference type="Proteomes" id="UP000308489">
    <property type="component" value="Chromosome 1"/>
</dbReference>
<dbReference type="RefSeq" id="WP_138210054.1">
    <property type="nucleotide sequence ID" value="NZ_CBCRUQ010000012.1"/>
</dbReference>
<organism evidence="4 5">
    <name type="scientific">Hathewaya histolytica</name>
    <name type="common">Clostridium histolyticum</name>
    <dbReference type="NCBI Taxonomy" id="1498"/>
    <lineage>
        <taxon>Bacteria</taxon>
        <taxon>Bacillati</taxon>
        <taxon>Bacillota</taxon>
        <taxon>Clostridia</taxon>
        <taxon>Eubacteriales</taxon>
        <taxon>Clostridiaceae</taxon>
        <taxon>Hathewaya</taxon>
    </lineage>
</organism>
<evidence type="ECO:0000313" key="4">
    <source>
        <dbReference type="EMBL" id="VTQ89397.1"/>
    </source>
</evidence>
<evidence type="ECO:0000256" key="2">
    <source>
        <dbReference type="ARBA" id="ARBA00093450"/>
    </source>
</evidence>
<dbReference type="AlphaFoldDB" id="A0A4V6KDL3"/>
<keyword evidence="5" id="KW-1185">Reference proteome</keyword>
<evidence type="ECO:0000256" key="1">
    <source>
        <dbReference type="ARBA" id="ARBA00022741"/>
    </source>
</evidence>
<dbReference type="Gene3D" id="3.30.70.860">
    <property type="match status" value="1"/>
</dbReference>
<accession>A0A4V6KDL3</accession>